<protein>
    <submittedName>
        <fullName evidence="1">Uncharacterized protein</fullName>
    </submittedName>
</protein>
<organism evidence="1 2">
    <name type="scientific">Sphingopyxis witflariensis</name>
    <dbReference type="NCBI Taxonomy" id="173675"/>
    <lineage>
        <taxon>Bacteria</taxon>
        <taxon>Pseudomonadati</taxon>
        <taxon>Pseudomonadota</taxon>
        <taxon>Alphaproteobacteria</taxon>
        <taxon>Sphingomonadales</taxon>
        <taxon>Sphingomonadaceae</taxon>
        <taxon>Sphingopyxis</taxon>
    </lineage>
</organism>
<keyword evidence="2" id="KW-1185">Reference proteome</keyword>
<comment type="caution">
    <text evidence="1">The sequence shown here is derived from an EMBL/GenBank/DDBJ whole genome shotgun (WGS) entry which is preliminary data.</text>
</comment>
<sequence>MSAPASWSAGVPFPRATYEGGGWSDGRLGQAYDLIAAVIEDRGEKSFGHPLLSEIEAMDAERAIA</sequence>
<gene>
    <name evidence="1" type="ORF">CDQ91_10245</name>
</gene>
<evidence type="ECO:0000313" key="1">
    <source>
        <dbReference type="EMBL" id="OWQ97991.1"/>
    </source>
</evidence>
<dbReference type="Proteomes" id="UP000197097">
    <property type="component" value="Unassembled WGS sequence"/>
</dbReference>
<proteinExistence type="predicted"/>
<name>A0A246JY16_9SPHN</name>
<reference evidence="1 2" key="1">
    <citation type="journal article" date="2002" name="Int. J. Syst. Evol. Microbiol.">
        <title>Sphingopyxis witflariensis sp. nov., isolated from activated sludge.</title>
        <authorList>
            <person name="Kampfer P."/>
            <person name="Witzenberger R."/>
            <person name="Denner E.B."/>
            <person name="Busse H.J."/>
            <person name="Neef A."/>
        </authorList>
    </citation>
    <scope>NUCLEOTIDE SEQUENCE [LARGE SCALE GENOMIC DNA]</scope>
    <source>
        <strain evidence="1 2">DSM 14551</strain>
    </source>
</reference>
<dbReference type="AlphaFoldDB" id="A0A246JY16"/>
<dbReference type="EMBL" id="NISJ01000004">
    <property type="protein sequence ID" value="OWQ97991.1"/>
    <property type="molecule type" value="Genomic_DNA"/>
</dbReference>
<dbReference type="RefSeq" id="WP_088472606.1">
    <property type="nucleotide sequence ID" value="NZ_NISJ01000004.1"/>
</dbReference>
<evidence type="ECO:0000313" key="2">
    <source>
        <dbReference type="Proteomes" id="UP000197097"/>
    </source>
</evidence>
<accession>A0A246JY16</accession>